<evidence type="ECO:0000256" key="1">
    <source>
        <dbReference type="ARBA" id="ARBA00004651"/>
    </source>
</evidence>
<dbReference type="Proteomes" id="UP000243542">
    <property type="component" value="Unassembled WGS sequence"/>
</dbReference>
<feature type="transmembrane region" description="Helical" evidence="6">
    <location>
        <begin position="66"/>
        <end position="89"/>
    </location>
</feature>
<feature type="transmembrane region" description="Helical" evidence="6">
    <location>
        <begin position="289"/>
        <end position="310"/>
    </location>
</feature>
<dbReference type="InterPro" id="IPR020846">
    <property type="entry name" value="MFS_dom"/>
</dbReference>
<dbReference type="InterPro" id="IPR036259">
    <property type="entry name" value="MFS_trans_sf"/>
</dbReference>
<dbReference type="RefSeq" id="WP_170069822.1">
    <property type="nucleotide sequence ID" value="NZ_JBIAKZ010000001.1"/>
</dbReference>
<feature type="transmembrane region" description="Helical" evidence="6">
    <location>
        <begin position="461"/>
        <end position="479"/>
    </location>
</feature>
<sequence length="505" mass="52223">MTELSAKAGEASLTARGDSVERRLNAVPVPAALVIGFIGSLLVISADTETLTVVPLLGSLNETFHMSAAQGAWSLSATGIAGAAAVPLLARLGDIFGIRRLLLISLLLVVVGNVMCAVATGPAMFITGRAVLGMSAAYPLFYAVLRLRVTTAGGVDRASGLMTAAMGAGISISFLLGGFILQQGGTVRLVLWIMTALSALVLVLSWAFVPDSRTRTQPRVDYLGAVLVAGALSSLVIGIGLGNKWGWTSLGTLGLIVAAIVLLGAWVLWELHCDNPLMDLRIMRRRQVWPAYLAAGLSATLGINSCLAVSNYVQTPAKAGYGFGGTVLTAGLYLLPVGLIIAFGGSLMAPVIRVIGPRASSVAGGVLSAAVFFWFAGNHTHTWQYIVEMALFGVSYALTYTAAVTNYLRAARPGEGGMVTGGARVANTAIASLGPAVVTALLTASVVPGTKIPQPGNYDRVWIFFAVCGLVIAGLAMLIKNSSVDQSLPTDTRIIAKPGTAEAGK</sequence>
<dbReference type="PANTHER" id="PTHR42718:SF9">
    <property type="entry name" value="MAJOR FACILITATOR SUPERFAMILY MULTIDRUG TRANSPORTER MFSC"/>
    <property type="match status" value="1"/>
</dbReference>
<feature type="transmembrane region" description="Helical" evidence="6">
    <location>
        <begin position="220"/>
        <end position="241"/>
    </location>
</feature>
<keyword evidence="4 6" id="KW-1133">Transmembrane helix</keyword>
<evidence type="ECO:0000259" key="7">
    <source>
        <dbReference type="PROSITE" id="PS50850"/>
    </source>
</evidence>
<feature type="transmembrane region" description="Helical" evidence="6">
    <location>
        <begin position="247"/>
        <end position="269"/>
    </location>
</feature>
<feature type="transmembrane region" description="Helical" evidence="6">
    <location>
        <begin position="26"/>
        <end position="46"/>
    </location>
</feature>
<dbReference type="AlphaFoldDB" id="A0A2A9FEA2"/>
<evidence type="ECO:0000256" key="3">
    <source>
        <dbReference type="ARBA" id="ARBA00022692"/>
    </source>
</evidence>
<comment type="subcellular location">
    <subcellularLocation>
        <location evidence="1">Cell membrane</location>
        <topology evidence="1">Multi-pass membrane protein</topology>
    </subcellularLocation>
</comment>
<dbReference type="Gene3D" id="1.20.1250.20">
    <property type="entry name" value="MFS general substrate transporter like domains"/>
    <property type="match status" value="2"/>
</dbReference>
<dbReference type="InterPro" id="IPR011701">
    <property type="entry name" value="MFS"/>
</dbReference>
<organism evidence="8 9">
    <name type="scientific">Amycolatopsis sulphurea</name>
    <dbReference type="NCBI Taxonomy" id="76022"/>
    <lineage>
        <taxon>Bacteria</taxon>
        <taxon>Bacillati</taxon>
        <taxon>Actinomycetota</taxon>
        <taxon>Actinomycetes</taxon>
        <taxon>Pseudonocardiales</taxon>
        <taxon>Pseudonocardiaceae</taxon>
        <taxon>Amycolatopsis</taxon>
    </lineage>
</organism>
<feature type="transmembrane region" description="Helical" evidence="6">
    <location>
        <begin position="429"/>
        <end position="449"/>
    </location>
</feature>
<feature type="transmembrane region" description="Helical" evidence="6">
    <location>
        <begin position="187"/>
        <end position="208"/>
    </location>
</feature>
<dbReference type="GO" id="GO:0005886">
    <property type="term" value="C:plasma membrane"/>
    <property type="evidence" value="ECO:0007669"/>
    <property type="project" value="UniProtKB-SubCell"/>
</dbReference>
<dbReference type="GO" id="GO:0022857">
    <property type="term" value="F:transmembrane transporter activity"/>
    <property type="evidence" value="ECO:0007669"/>
    <property type="project" value="InterPro"/>
</dbReference>
<keyword evidence="9" id="KW-1185">Reference proteome</keyword>
<gene>
    <name evidence="8" type="ORF">ATK36_4234</name>
</gene>
<evidence type="ECO:0000256" key="6">
    <source>
        <dbReference type="SAM" id="Phobius"/>
    </source>
</evidence>
<keyword evidence="5 6" id="KW-0472">Membrane</keyword>
<accession>A0A2A9FEA2</accession>
<feature type="transmembrane region" description="Helical" evidence="6">
    <location>
        <begin position="383"/>
        <end position="408"/>
    </location>
</feature>
<evidence type="ECO:0000256" key="5">
    <source>
        <dbReference type="ARBA" id="ARBA00023136"/>
    </source>
</evidence>
<dbReference type="Pfam" id="PF07690">
    <property type="entry name" value="MFS_1"/>
    <property type="match status" value="1"/>
</dbReference>
<keyword evidence="2" id="KW-0813">Transport</keyword>
<reference evidence="8 9" key="1">
    <citation type="submission" date="2017-10" db="EMBL/GenBank/DDBJ databases">
        <title>Sequencing the genomes of 1000 actinobacteria strains.</title>
        <authorList>
            <person name="Klenk H.-P."/>
        </authorList>
    </citation>
    <scope>NUCLEOTIDE SEQUENCE [LARGE SCALE GENOMIC DNA]</scope>
    <source>
        <strain evidence="8 9">DSM 46092</strain>
    </source>
</reference>
<evidence type="ECO:0000313" key="9">
    <source>
        <dbReference type="Proteomes" id="UP000243542"/>
    </source>
</evidence>
<keyword evidence="3 6" id="KW-0812">Transmembrane</keyword>
<evidence type="ECO:0000313" key="8">
    <source>
        <dbReference type="EMBL" id="PFG49106.1"/>
    </source>
</evidence>
<feature type="domain" description="Major facilitator superfamily (MFS) profile" evidence="7">
    <location>
        <begin position="33"/>
        <end position="484"/>
    </location>
</feature>
<evidence type="ECO:0000256" key="4">
    <source>
        <dbReference type="ARBA" id="ARBA00022989"/>
    </source>
</evidence>
<proteinExistence type="predicted"/>
<dbReference type="EMBL" id="PDJK01000002">
    <property type="protein sequence ID" value="PFG49106.1"/>
    <property type="molecule type" value="Genomic_DNA"/>
</dbReference>
<feature type="transmembrane region" description="Helical" evidence="6">
    <location>
        <begin position="161"/>
        <end position="181"/>
    </location>
</feature>
<protein>
    <submittedName>
        <fullName evidence="8">MFS transporter</fullName>
    </submittedName>
</protein>
<feature type="transmembrane region" description="Helical" evidence="6">
    <location>
        <begin position="330"/>
        <end position="352"/>
    </location>
</feature>
<dbReference type="SUPFAM" id="SSF103473">
    <property type="entry name" value="MFS general substrate transporter"/>
    <property type="match status" value="2"/>
</dbReference>
<feature type="transmembrane region" description="Helical" evidence="6">
    <location>
        <begin position="101"/>
        <end position="125"/>
    </location>
</feature>
<comment type="caution">
    <text evidence="8">The sequence shown here is derived from an EMBL/GenBank/DDBJ whole genome shotgun (WGS) entry which is preliminary data.</text>
</comment>
<feature type="transmembrane region" description="Helical" evidence="6">
    <location>
        <begin position="359"/>
        <end position="377"/>
    </location>
</feature>
<evidence type="ECO:0000256" key="2">
    <source>
        <dbReference type="ARBA" id="ARBA00022448"/>
    </source>
</evidence>
<name>A0A2A9FEA2_9PSEU</name>
<dbReference type="PANTHER" id="PTHR42718">
    <property type="entry name" value="MAJOR FACILITATOR SUPERFAMILY MULTIDRUG TRANSPORTER MFSC"/>
    <property type="match status" value="1"/>
</dbReference>
<feature type="transmembrane region" description="Helical" evidence="6">
    <location>
        <begin position="131"/>
        <end position="149"/>
    </location>
</feature>
<dbReference type="PROSITE" id="PS50850">
    <property type="entry name" value="MFS"/>
    <property type="match status" value="1"/>
</dbReference>